<sequence>MPSAGAVVAIDIGGTTIKGAVVDADGRWQHRDRRPTRRQAGPEQVLTDVLVFADELIGRATALGVPAIGIGVASLGLVDPTAGRLIWSATVGWRDVPLVEILRTRTGLPVMLFHDIAAGALAEAEDGAAQGVPDFLFTAIGTGIGGTVVVDGQPRGGAHHRAGELGHLVVRPGGAPCGCGARGCLETLASGRALTERYTAALGRPATAAELLADVAAGSPLAQPIWDDAVAALADALVAHSVLVDPELIVIGGGVAGAGPLLFEPLRAAVDGRLMLPGAPRLLPAHFGDDAALVGAAAATRRTVTAIEAPA</sequence>
<evidence type="ECO:0000313" key="2">
    <source>
        <dbReference type="EMBL" id="MBM9469029.1"/>
    </source>
</evidence>
<dbReference type="SUPFAM" id="SSF53067">
    <property type="entry name" value="Actin-like ATPase domain"/>
    <property type="match status" value="1"/>
</dbReference>
<dbReference type="EMBL" id="JAERWK010000023">
    <property type="protein sequence ID" value="MBM9469029.1"/>
    <property type="molecule type" value="Genomic_DNA"/>
</dbReference>
<comment type="similarity">
    <text evidence="1">Belongs to the ROK (NagC/XylR) family.</text>
</comment>
<dbReference type="Proteomes" id="UP000663792">
    <property type="component" value="Unassembled WGS sequence"/>
</dbReference>
<comment type="caution">
    <text evidence="2">The sequence shown here is derived from an EMBL/GenBank/DDBJ whole genome shotgun (WGS) entry which is preliminary data.</text>
</comment>
<dbReference type="AlphaFoldDB" id="A0A939C352"/>
<protein>
    <submittedName>
        <fullName evidence="2">ROK family protein</fullName>
    </submittedName>
</protein>
<gene>
    <name evidence="2" type="ORF">JL106_17220</name>
</gene>
<evidence type="ECO:0000313" key="3">
    <source>
        <dbReference type="Proteomes" id="UP000663792"/>
    </source>
</evidence>
<dbReference type="InterPro" id="IPR000600">
    <property type="entry name" value="ROK"/>
</dbReference>
<dbReference type="InterPro" id="IPR043129">
    <property type="entry name" value="ATPase_NBD"/>
</dbReference>
<dbReference type="Pfam" id="PF00480">
    <property type="entry name" value="ROK"/>
    <property type="match status" value="1"/>
</dbReference>
<name>A0A939C352_9ACTN</name>
<reference evidence="2" key="1">
    <citation type="submission" date="2021-01" db="EMBL/GenBank/DDBJ databases">
        <title>YIM 132084 draft genome.</title>
        <authorList>
            <person name="An D."/>
        </authorList>
    </citation>
    <scope>NUCLEOTIDE SEQUENCE</scope>
    <source>
        <strain evidence="2">YIM 132084</strain>
    </source>
</reference>
<proteinExistence type="inferred from homology"/>
<keyword evidence="3" id="KW-1185">Reference proteome</keyword>
<dbReference type="PANTHER" id="PTHR18964:SF149">
    <property type="entry name" value="BIFUNCTIONAL UDP-N-ACETYLGLUCOSAMINE 2-EPIMERASE_N-ACETYLMANNOSAMINE KINASE"/>
    <property type="match status" value="1"/>
</dbReference>
<dbReference type="Gene3D" id="3.30.420.40">
    <property type="match status" value="2"/>
</dbReference>
<evidence type="ECO:0000256" key="1">
    <source>
        <dbReference type="ARBA" id="ARBA00006479"/>
    </source>
</evidence>
<organism evidence="2 3">
    <name type="scientific">Nakamurella leprariae</name>
    <dbReference type="NCBI Taxonomy" id="2803911"/>
    <lineage>
        <taxon>Bacteria</taxon>
        <taxon>Bacillati</taxon>
        <taxon>Actinomycetota</taxon>
        <taxon>Actinomycetes</taxon>
        <taxon>Nakamurellales</taxon>
        <taxon>Nakamurellaceae</taxon>
        <taxon>Nakamurella</taxon>
    </lineage>
</organism>
<dbReference type="RefSeq" id="WP_205261993.1">
    <property type="nucleotide sequence ID" value="NZ_JAERWK010000023.1"/>
</dbReference>
<dbReference type="PANTHER" id="PTHR18964">
    <property type="entry name" value="ROK (REPRESSOR, ORF, KINASE) FAMILY"/>
    <property type="match status" value="1"/>
</dbReference>
<accession>A0A939C352</accession>